<dbReference type="EMBL" id="UGXS01000004">
    <property type="protein sequence ID" value="SUH14268.1"/>
    <property type="molecule type" value="Genomic_DNA"/>
</dbReference>
<evidence type="ECO:0000313" key="1">
    <source>
        <dbReference type="EMBL" id="SUH14268.1"/>
    </source>
</evidence>
<dbReference type="AlphaFoldDB" id="A0A379W5A1"/>
<reference evidence="1 2" key="1">
    <citation type="submission" date="2018-06" db="EMBL/GenBank/DDBJ databases">
        <authorList>
            <consortium name="Pathogen Informatics"/>
            <person name="Doyle S."/>
        </authorList>
    </citation>
    <scope>NUCLEOTIDE SEQUENCE [LARGE SCALE GENOMIC DNA]</scope>
    <source>
        <strain evidence="1 2">NCTC8258</strain>
    </source>
</reference>
<name>A0A379W5A1_SALET</name>
<proteinExistence type="predicted"/>
<gene>
    <name evidence="1" type="ORF">NCTC8258_01950</name>
</gene>
<sequence length="70" mass="8050">MTAAAISTEEQLVEDIASFTYDPLGYALYAFPWERMAQSWRMPPGPESGRLMHFVRYAITSRTPRHVTSR</sequence>
<evidence type="ECO:0000313" key="2">
    <source>
        <dbReference type="Proteomes" id="UP000255509"/>
    </source>
</evidence>
<organism evidence="1 2">
    <name type="scientific">Salmonella enterica I</name>
    <dbReference type="NCBI Taxonomy" id="59201"/>
    <lineage>
        <taxon>Bacteria</taxon>
        <taxon>Pseudomonadati</taxon>
        <taxon>Pseudomonadota</taxon>
        <taxon>Gammaproteobacteria</taxon>
        <taxon>Enterobacterales</taxon>
        <taxon>Enterobacteriaceae</taxon>
        <taxon>Salmonella</taxon>
    </lineage>
</organism>
<accession>A0A379W5A1</accession>
<dbReference type="Proteomes" id="UP000255509">
    <property type="component" value="Unassembled WGS sequence"/>
</dbReference>
<protein>
    <submittedName>
        <fullName evidence="1">Uncharacterized protein</fullName>
    </submittedName>
</protein>